<evidence type="ECO:0000256" key="1">
    <source>
        <dbReference type="SAM" id="SignalP"/>
    </source>
</evidence>
<organism evidence="3 4">
    <name type="scientific">Penicillium cf. griseofulvum</name>
    <dbReference type="NCBI Taxonomy" id="2972120"/>
    <lineage>
        <taxon>Eukaryota</taxon>
        <taxon>Fungi</taxon>
        <taxon>Dikarya</taxon>
        <taxon>Ascomycota</taxon>
        <taxon>Pezizomycotina</taxon>
        <taxon>Eurotiomycetes</taxon>
        <taxon>Eurotiomycetidae</taxon>
        <taxon>Eurotiales</taxon>
        <taxon>Aspergillaceae</taxon>
        <taxon>Penicillium</taxon>
    </lineage>
</organism>
<keyword evidence="4" id="KW-1185">Reference proteome</keyword>
<dbReference type="EMBL" id="JAPQKP010000005">
    <property type="protein sequence ID" value="KAJ5188322.1"/>
    <property type="molecule type" value="Genomic_DNA"/>
</dbReference>
<comment type="caution">
    <text evidence="3">The sequence shown here is derived from an EMBL/GenBank/DDBJ whole genome shotgun (WGS) entry which is preliminary data.</text>
</comment>
<reference evidence="3" key="2">
    <citation type="journal article" date="2023" name="IMA Fungus">
        <title>Comparative genomic study of the Penicillium genus elucidates a diverse pangenome and 15 lateral gene transfer events.</title>
        <authorList>
            <person name="Petersen C."/>
            <person name="Sorensen T."/>
            <person name="Nielsen M.R."/>
            <person name="Sondergaard T.E."/>
            <person name="Sorensen J.L."/>
            <person name="Fitzpatrick D.A."/>
            <person name="Frisvad J.C."/>
            <person name="Nielsen K.L."/>
        </authorList>
    </citation>
    <scope>NUCLEOTIDE SEQUENCE</scope>
    <source>
        <strain evidence="3">IBT 16849</strain>
    </source>
</reference>
<dbReference type="Proteomes" id="UP001150879">
    <property type="component" value="Unassembled WGS sequence"/>
</dbReference>
<feature type="domain" description="Apple" evidence="2">
    <location>
        <begin position="83"/>
        <end position="157"/>
    </location>
</feature>
<gene>
    <name evidence="3" type="ORF">N7472_007336</name>
</gene>
<dbReference type="Gene3D" id="3.50.4.10">
    <property type="entry name" value="Hepatocyte Growth Factor"/>
    <property type="match status" value="1"/>
</dbReference>
<dbReference type="InterPro" id="IPR003609">
    <property type="entry name" value="Pan_app"/>
</dbReference>
<proteinExistence type="predicted"/>
<evidence type="ECO:0000313" key="4">
    <source>
        <dbReference type="Proteomes" id="UP001150879"/>
    </source>
</evidence>
<dbReference type="OrthoDB" id="4319333at2759"/>
<dbReference type="AlphaFoldDB" id="A0A9W9J283"/>
<accession>A0A9W9J283</accession>
<feature type="signal peptide" evidence="1">
    <location>
        <begin position="1"/>
        <end position="24"/>
    </location>
</feature>
<sequence>MVKLLNLLLLCGAQLLAEIPTTQAQGLVGQGSGVAGARFGQGSGSRSGLGRGCCCFEEPEPEPEDPVECNPQCPSAHAKIFQCNGRKYKQFCGIHVATPTLRDFDVPSYQACFDSCVQEPQCHALDFTNNHCWLKTQGVDPPPKPMPNNQDISIIFL</sequence>
<evidence type="ECO:0000259" key="2">
    <source>
        <dbReference type="PROSITE" id="PS50948"/>
    </source>
</evidence>
<name>A0A9W9J283_9EURO</name>
<dbReference type="PROSITE" id="PS50948">
    <property type="entry name" value="PAN"/>
    <property type="match status" value="1"/>
</dbReference>
<keyword evidence="1" id="KW-0732">Signal</keyword>
<reference evidence="3" key="1">
    <citation type="submission" date="2022-11" db="EMBL/GenBank/DDBJ databases">
        <authorList>
            <person name="Petersen C."/>
        </authorList>
    </citation>
    <scope>NUCLEOTIDE SEQUENCE</scope>
    <source>
        <strain evidence="3">IBT 16849</strain>
    </source>
</reference>
<protein>
    <recommendedName>
        <fullName evidence="2">Apple domain-containing protein</fullName>
    </recommendedName>
</protein>
<feature type="chain" id="PRO_5040730215" description="Apple domain-containing protein" evidence="1">
    <location>
        <begin position="25"/>
        <end position="157"/>
    </location>
</feature>
<evidence type="ECO:0000313" key="3">
    <source>
        <dbReference type="EMBL" id="KAJ5188322.1"/>
    </source>
</evidence>